<name>A0AAV4E5N0_LACHE</name>
<organism evidence="1 2">
    <name type="scientific">Lactobacillus helveticus</name>
    <name type="common">Lactobacillus suntoryeus</name>
    <dbReference type="NCBI Taxonomy" id="1587"/>
    <lineage>
        <taxon>Bacteria</taxon>
        <taxon>Bacillati</taxon>
        <taxon>Bacillota</taxon>
        <taxon>Bacilli</taxon>
        <taxon>Lactobacillales</taxon>
        <taxon>Lactobacillaceae</taxon>
        <taxon>Lactobacillus</taxon>
    </lineage>
</organism>
<accession>A0AAV4E5N0</accession>
<protein>
    <submittedName>
        <fullName evidence="1">Uncharacterized protein</fullName>
    </submittedName>
</protein>
<dbReference type="Proteomes" id="UP000630086">
    <property type="component" value="Unassembled WGS sequence"/>
</dbReference>
<sequence length="55" mass="6244">MDDMTIFLMCVLLHELHLVLRELNNLLDKYATLVDAIGVIGSCIVDGFHIIQLNF</sequence>
<dbReference type="EMBL" id="BLYV01000153">
    <property type="protein sequence ID" value="GFP12898.1"/>
    <property type="molecule type" value="Genomic_DNA"/>
</dbReference>
<reference evidence="1" key="1">
    <citation type="submission" date="2020-07" db="EMBL/GenBank/DDBJ databases">
        <title>Draft genome sequence of Lactobacillus helveticus strain JCM 1062.</title>
        <authorList>
            <person name="Endo A."/>
            <person name="Maeno S."/>
            <person name="Kido Y."/>
        </authorList>
    </citation>
    <scope>NUCLEOTIDE SEQUENCE</scope>
    <source>
        <strain evidence="1">JCM 1062</strain>
    </source>
</reference>
<evidence type="ECO:0000313" key="2">
    <source>
        <dbReference type="Proteomes" id="UP000630086"/>
    </source>
</evidence>
<proteinExistence type="predicted"/>
<dbReference type="AlphaFoldDB" id="A0AAV4E5N0"/>
<comment type="caution">
    <text evidence="1">The sequence shown here is derived from an EMBL/GenBank/DDBJ whole genome shotgun (WGS) entry which is preliminary data.</text>
</comment>
<dbReference type="RefSeq" id="WP_155244303.1">
    <property type="nucleotide sequence ID" value="NZ_AP023028.1"/>
</dbReference>
<gene>
    <name evidence="1" type="ORF">LHEJCM1062_07700</name>
</gene>
<evidence type="ECO:0000313" key="1">
    <source>
        <dbReference type="EMBL" id="GFP12898.1"/>
    </source>
</evidence>